<dbReference type="AlphaFoldDB" id="A0AAV4N9J5"/>
<evidence type="ECO:0000313" key="2">
    <source>
        <dbReference type="Proteomes" id="UP001054837"/>
    </source>
</evidence>
<keyword evidence="2" id="KW-1185">Reference proteome</keyword>
<proteinExistence type="predicted"/>
<evidence type="ECO:0000313" key="1">
    <source>
        <dbReference type="EMBL" id="GIX80157.1"/>
    </source>
</evidence>
<organism evidence="1 2">
    <name type="scientific">Caerostris darwini</name>
    <dbReference type="NCBI Taxonomy" id="1538125"/>
    <lineage>
        <taxon>Eukaryota</taxon>
        <taxon>Metazoa</taxon>
        <taxon>Ecdysozoa</taxon>
        <taxon>Arthropoda</taxon>
        <taxon>Chelicerata</taxon>
        <taxon>Arachnida</taxon>
        <taxon>Araneae</taxon>
        <taxon>Araneomorphae</taxon>
        <taxon>Entelegynae</taxon>
        <taxon>Araneoidea</taxon>
        <taxon>Araneidae</taxon>
        <taxon>Caerostris</taxon>
    </lineage>
</organism>
<dbReference type="Proteomes" id="UP001054837">
    <property type="component" value="Unassembled WGS sequence"/>
</dbReference>
<dbReference type="EMBL" id="BPLQ01001272">
    <property type="protein sequence ID" value="GIX80157.1"/>
    <property type="molecule type" value="Genomic_DNA"/>
</dbReference>
<gene>
    <name evidence="1" type="ORF">CDAR_253931</name>
</gene>
<name>A0AAV4N9J5_9ARAC</name>
<reference evidence="1 2" key="1">
    <citation type="submission" date="2021-06" db="EMBL/GenBank/DDBJ databases">
        <title>Caerostris darwini draft genome.</title>
        <authorList>
            <person name="Kono N."/>
            <person name="Arakawa K."/>
        </authorList>
    </citation>
    <scope>NUCLEOTIDE SEQUENCE [LARGE SCALE GENOMIC DNA]</scope>
</reference>
<sequence length="82" mass="9580">MIKKNGRLTKRWKCNRVMTDPEEADDLELEHPPKFRGSRESRDWMDWQPVQRLPAVAVSAGLSENRKIDTQTQTLISLRAFV</sequence>
<comment type="caution">
    <text evidence="1">The sequence shown here is derived from an EMBL/GenBank/DDBJ whole genome shotgun (WGS) entry which is preliminary data.</text>
</comment>
<accession>A0AAV4N9J5</accession>
<protein>
    <submittedName>
        <fullName evidence="1">Uncharacterized protein</fullName>
    </submittedName>
</protein>